<feature type="active site" evidence="4">
    <location>
        <position position="178"/>
    </location>
</feature>
<keyword evidence="4" id="KW-0479">Metal-binding</keyword>
<keyword evidence="4" id="KW-0862">Zinc</keyword>
<dbReference type="Proteomes" id="UP000005239">
    <property type="component" value="Unassembled WGS sequence"/>
</dbReference>
<dbReference type="GO" id="GO:0005829">
    <property type="term" value="C:cytosol"/>
    <property type="evidence" value="ECO:0000318"/>
    <property type="project" value="GO_Central"/>
</dbReference>
<dbReference type="SUPFAM" id="SSF55486">
    <property type="entry name" value="Metalloproteases ('zincins'), catalytic domain"/>
    <property type="match status" value="1"/>
</dbReference>
<organism evidence="8 9">
    <name type="scientific">Pristionchus pacificus</name>
    <name type="common">Parasitic nematode worm</name>
    <dbReference type="NCBI Taxonomy" id="54126"/>
    <lineage>
        <taxon>Eukaryota</taxon>
        <taxon>Metazoa</taxon>
        <taxon>Ecdysozoa</taxon>
        <taxon>Nematoda</taxon>
        <taxon>Chromadorea</taxon>
        <taxon>Rhabditida</taxon>
        <taxon>Rhabditina</taxon>
        <taxon>Diplogasteromorpha</taxon>
        <taxon>Diplogasteroidea</taxon>
        <taxon>Neodiplogasteridae</taxon>
        <taxon>Pristionchus</taxon>
    </lineage>
</organism>
<evidence type="ECO:0000256" key="4">
    <source>
        <dbReference type="PROSITE-ProRule" id="PRU00276"/>
    </source>
</evidence>
<dbReference type="InterPro" id="IPR001590">
    <property type="entry name" value="Peptidase_M12B"/>
</dbReference>
<evidence type="ECO:0000256" key="5">
    <source>
        <dbReference type="SAM" id="MobiDB-lite"/>
    </source>
</evidence>
<dbReference type="InterPro" id="IPR024079">
    <property type="entry name" value="MetalloPept_cat_dom_sf"/>
</dbReference>
<evidence type="ECO:0000256" key="2">
    <source>
        <dbReference type="ARBA" id="ARBA00006966"/>
    </source>
</evidence>
<dbReference type="PANTHER" id="PTHR48097:SF9">
    <property type="entry name" value="L-THREONINE ALDOLASE"/>
    <property type="match status" value="1"/>
</dbReference>
<name>A0A2A6D0M6_PRIPA</name>
<dbReference type="PANTHER" id="PTHR48097">
    <property type="entry name" value="L-THREONINE ALDOLASE-RELATED"/>
    <property type="match status" value="1"/>
</dbReference>
<dbReference type="SUPFAM" id="SSF53383">
    <property type="entry name" value="PLP-dependent transferases"/>
    <property type="match status" value="1"/>
</dbReference>
<dbReference type="GO" id="GO:0008732">
    <property type="term" value="F:L-allo-threonine aldolase activity"/>
    <property type="evidence" value="ECO:0000318"/>
    <property type="project" value="GO_Central"/>
</dbReference>
<evidence type="ECO:0000313" key="8">
    <source>
        <dbReference type="EnsemblMetazoa" id="PPA28704.1"/>
    </source>
</evidence>
<keyword evidence="6" id="KW-0812">Transmembrane</keyword>
<dbReference type="InterPro" id="IPR001597">
    <property type="entry name" value="ArAA_b-elim_lyase/Thr_aldolase"/>
</dbReference>
<keyword evidence="6" id="KW-1133">Transmembrane helix</keyword>
<dbReference type="Gene3D" id="4.10.70.10">
    <property type="entry name" value="Disintegrin domain"/>
    <property type="match status" value="1"/>
</dbReference>
<dbReference type="GO" id="GO:0006567">
    <property type="term" value="P:L-threonine catabolic process"/>
    <property type="evidence" value="ECO:0000318"/>
    <property type="project" value="GO_Central"/>
</dbReference>
<dbReference type="Gene3D" id="3.40.390.10">
    <property type="entry name" value="Collagenase (Catalytic Domain)"/>
    <property type="match status" value="1"/>
</dbReference>
<dbReference type="GO" id="GO:0046872">
    <property type="term" value="F:metal ion binding"/>
    <property type="evidence" value="ECO:0007669"/>
    <property type="project" value="UniProtKB-KW"/>
</dbReference>
<dbReference type="InterPro" id="IPR015424">
    <property type="entry name" value="PyrdxlP-dep_Trfase"/>
</dbReference>
<accession>A0A2A6D0M6</accession>
<feature type="chain" id="PRO_5043668924" evidence="7">
    <location>
        <begin position="16"/>
        <end position="838"/>
    </location>
</feature>
<dbReference type="EnsemblMetazoa" id="PPA28704.1">
    <property type="protein sequence ID" value="PPA28704.1"/>
    <property type="gene ID" value="WBGene00118258"/>
</dbReference>
<feature type="signal peptide" evidence="7">
    <location>
        <begin position="1"/>
        <end position="15"/>
    </location>
</feature>
<dbReference type="Gene3D" id="3.40.640.10">
    <property type="entry name" value="Type I PLP-dependent aspartate aminotransferase-like (Major domain)"/>
    <property type="match status" value="1"/>
</dbReference>
<feature type="region of interest" description="Disordered" evidence="5">
    <location>
        <begin position="309"/>
        <end position="332"/>
    </location>
</feature>
<comment type="similarity">
    <text evidence="2">Belongs to the threonine aldolase family.</text>
</comment>
<comment type="caution">
    <text evidence="4">Lacks conserved residue(s) required for the propagation of feature annotation.</text>
</comment>
<reference evidence="9" key="1">
    <citation type="journal article" date="2008" name="Nat. Genet.">
        <title>The Pristionchus pacificus genome provides a unique perspective on nematode lifestyle and parasitism.</title>
        <authorList>
            <person name="Dieterich C."/>
            <person name="Clifton S.W."/>
            <person name="Schuster L.N."/>
            <person name="Chinwalla A."/>
            <person name="Delehaunty K."/>
            <person name="Dinkelacker I."/>
            <person name="Fulton L."/>
            <person name="Fulton R."/>
            <person name="Godfrey J."/>
            <person name="Minx P."/>
            <person name="Mitreva M."/>
            <person name="Roeseler W."/>
            <person name="Tian H."/>
            <person name="Witte H."/>
            <person name="Yang S.P."/>
            <person name="Wilson R.K."/>
            <person name="Sommer R.J."/>
        </authorList>
    </citation>
    <scope>NUCLEOTIDE SEQUENCE [LARGE SCALE GENOMIC DNA]</scope>
    <source>
        <strain evidence="9">PS312</strain>
    </source>
</reference>
<dbReference type="Gene3D" id="3.90.1150.10">
    <property type="entry name" value="Aspartate Aminotransferase, domain 1"/>
    <property type="match status" value="1"/>
</dbReference>
<feature type="binding site" evidence="4">
    <location>
        <position position="177"/>
    </location>
    <ligand>
        <name>Zn(2+)</name>
        <dbReference type="ChEBI" id="CHEBI:29105"/>
        <note>catalytic</note>
    </ligand>
</feature>
<dbReference type="NCBIfam" id="NF041359">
    <property type="entry name" value="GntG_guanitoxin"/>
    <property type="match status" value="1"/>
</dbReference>
<dbReference type="GO" id="GO:0006508">
    <property type="term" value="P:proteolysis"/>
    <property type="evidence" value="ECO:0007669"/>
    <property type="project" value="InterPro"/>
</dbReference>
<comment type="cofactor">
    <cofactor evidence="1">
        <name>pyridoxal 5'-phosphate</name>
        <dbReference type="ChEBI" id="CHEBI:597326"/>
    </cofactor>
</comment>
<dbReference type="InterPro" id="IPR015421">
    <property type="entry name" value="PyrdxlP-dep_Trfase_major"/>
</dbReference>
<dbReference type="InterPro" id="IPR015422">
    <property type="entry name" value="PyrdxlP-dep_Trfase_small"/>
</dbReference>
<feature type="transmembrane region" description="Helical" evidence="6">
    <location>
        <begin position="278"/>
        <end position="295"/>
    </location>
</feature>
<keyword evidence="3" id="KW-0663">Pyridoxal phosphate</keyword>
<feature type="binding site" evidence="4">
    <location>
        <position position="187"/>
    </location>
    <ligand>
        <name>Zn(2+)</name>
        <dbReference type="ChEBI" id="CHEBI:29105"/>
        <note>catalytic</note>
    </ligand>
</feature>
<reference evidence="8" key="2">
    <citation type="submission" date="2022-06" db="UniProtKB">
        <authorList>
            <consortium name="EnsemblMetazoa"/>
        </authorList>
    </citation>
    <scope>IDENTIFICATION</scope>
    <source>
        <strain evidence="8">PS312</strain>
    </source>
</reference>
<evidence type="ECO:0000256" key="3">
    <source>
        <dbReference type="ARBA" id="ARBA00022898"/>
    </source>
</evidence>
<feature type="binding site" evidence="4">
    <location>
        <position position="181"/>
    </location>
    <ligand>
        <name>Zn(2+)</name>
        <dbReference type="ChEBI" id="CHEBI:29105"/>
        <note>catalytic</note>
    </ligand>
</feature>
<dbReference type="Pfam" id="PF01212">
    <property type="entry name" value="Beta_elim_lyase"/>
    <property type="match status" value="1"/>
</dbReference>
<evidence type="ECO:0000313" key="9">
    <source>
        <dbReference type="Proteomes" id="UP000005239"/>
    </source>
</evidence>
<dbReference type="FunFam" id="3.40.640.10:FF:000159">
    <property type="entry name" value="Uncharacterized protein R102.4"/>
    <property type="match status" value="1"/>
</dbReference>
<dbReference type="CDD" id="cd06502">
    <property type="entry name" value="TA_like"/>
    <property type="match status" value="1"/>
</dbReference>
<dbReference type="InterPro" id="IPR036436">
    <property type="entry name" value="Disintegrin_dom_sf"/>
</dbReference>
<dbReference type="FunFam" id="3.90.1150.10:FF:000161">
    <property type="entry name" value="Threonine aldolase"/>
    <property type="match status" value="1"/>
</dbReference>
<evidence type="ECO:0000256" key="1">
    <source>
        <dbReference type="ARBA" id="ARBA00001933"/>
    </source>
</evidence>
<sequence>MRIWLILLLTTFGNSQKVVHDRVRTPKKNDAHGEVTMGTSLPDWTDARLDGKKRYVETVLVIDPELHLFYNFNQTLLRKGLDMLMFSVNQFLYQIDVRIVVVDVYTDMRRYNMTLDEFGRWREQNVGSMVPHDVAVLLKLRYEGGIAYVDGICGRNAVGVSGFFPESPFEFASVFVHEFAHLLGLSHDSGGKCECRDWQKCLRIDGFERDCAVQALVDMLPRHECIQAPPSHLPHTHLPICGNGLVERDEECDCGPRGHCDNPLCDSSTCFYLIPPQHLYTIVILISILLLLILLNRIRMRCRCCPSLPTKVSPSPSSPSSLSSKSTTVLPTPGSIKRERHFVFPMIDETPRVLSLDDPVPAPPQIESSEGYVKMYPPLEPTPKSIRKVLPPPPPRRLDKSEMNTVDRLVREITSLNQPDIKPKKPPPPPPAALKPKIDPDPNPPSGTLKPSRTAPKPPCKNIRMGKDMYTTSVSNAAAFVDLRSDTVTTPCEEMRKVMMEAEVGDDVYGEDPTINRLQQKCATLFGKEAALFVTSGTMANLLAVMSHCQRGDEIIVGKDSHIHRWEQGNYAQFAGISANTTSINARGELPLDEIRGNIRVDDCHMPSTRLICLENTHNYAGGKPLSIAYLNEVRKIANEHNLKIHVDGARIMNAAVAQGVTVADLAAPVDSLMMCFSKVTYQSCNIFAQGIGAPVGSILVGSKELIATAYRRRKALGGGWRQAGVLAAAAEWGLERAEETTRKDHERAKKLAKGINQVVPENLHSSLRAVDENITNIVVVHTGGKLNPSKITSILQSHGVLAMAFDTTRVRMVVNRCVDDEGIEKTIEAFREVAKEI</sequence>
<keyword evidence="7" id="KW-0732">Signal</keyword>
<keyword evidence="6" id="KW-0472">Membrane</keyword>
<evidence type="ECO:0000256" key="7">
    <source>
        <dbReference type="SAM" id="SignalP"/>
    </source>
</evidence>
<dbReference type="GO" id="GO:0006545">
    <property type="term" value="P:glycine biosynthetic process"/>
    <property type="evidence" value="ECO:0000318"/>
    <property type="project" value="GO_Central"/>
</dbReference>
<keyword evidence="9" id="KW-1185">Reference proteome</keyword>
<feature type="region of interest" description="Disordered" evidence="5">
    <location>
        <begin position="355"/>
        <end position="461"/>
    </location>
</feature>
<accession>A0A8R1YJV0</accession>
<evidence type="ECO:0000256" key="6">
    <source>
        <dbReference type="SAM" id="Phobius"/>
    </source>
</evidence>
<protein>
    <submittedName>
        <fullName evidence="8">Peptidase M12B domain-containing protein</fullName>
    </submittedName>
</protein>
<dbReference type="AlphaFoldDB" id="A0A2A6D0M6"/>
<dbReference type="GO" id="GO:0004222">
    <property type="term" value="F:metalloendopeptidase activity"/>
    <property type="evidence" value="ECO:0007669"/>
    <property type="project" value="InterPro"/>
</dbReference>
<dbReference type="PROSITE" id="PS50215">
    <property type="entry name" value="ADAM_MEPRO"/>
    <property type="match status" value="1"/>
</dbReference>
<dbReference type="InterPro" id="IPR023603">
    <property type="entry name" value="Low_specificity_L-TA-like"/>
</dbReference>
<gene>
    <name evidence="8" type="primary">WBGene00118258</name>
</gene>
<proteinExistence type="inferred from homology"/>
<dbReference type="Pfam" id="PF01421">
    <property type="entry name" value="Reprolysin"/>
    <property type="match status" value="1"/>
</dbReference>
<dbReference type="OrthoDB" id="10261951at2759"/>